<dbReference type="EMBL" id="CP035282">
    <property type="protein sequence ID" value="QAT62299.1"/>
    <property type="molecule type" value="Genomic_DNA"/>
</dbReference>
<keyword evidence="2" id="KW-1185">Reference proteome</keyword>
<name>A0A410QEF1_9FIRM</name>
<accession>A0A410QEF1</accession>
<dbReference type="AlphaFoldDB" id="A0A410QEF1"/>
<sequence length="61" mass="7273">MELNTKEMLKKKILDAQEMVRDYEMYSKKVEDKELVQTFKSFAEDCGLQARALQDILKRMN</sequence>
<organism evidence="1 2">
    <name type="scientific">Acidilutibacter cellobiosedens</name>
    <dbReference type="NCBI Taxonomy" id="2507161"/>
    <lineage>
        <taxon>Bacteria</taxon>
        <taxon>Bacillati</taxon>
        <taxon>Bacillota</taxon>
        <taxon>Tissierellia</taxon>
        <taxon>Tissierellales</taxon>
        <taxon>Acidilutibacteraceae</taxon>
        <taxon>Acidilutibacter</taxon>
    </lineage>
</organism>
<protein>
    <submittedName>
        <fullName evidence="1">Uncharacterized protein</fullName>
    </submittedName>
</protein>
<dbReference type="OrthoDB" id="1707909at2"/>
<reference evidence="2" key="1">
    <citation type="submission" date="2019-01" db="EMBL/GenBank/DDBJ databases">
        <title>Draft genomes of a novel of Sporanaerobacter strains.</title>
        <authorList>
            <person name="Ma S."/>
        </authorList>
    </citation>
    <scope>NUCLEOTIDE SEQUENCE [LARGE SCALE GENOMIC DNA]</scope>
    <source>
        <strain evidence="2">NJN-17</strain>
    </source>
</reference>
<evidence type="ECO:0000313" key="2">
    <source>
        <dbReference type="Proteomes" id="UP000287969"/>
    </source>
</evidence>
<proteinExistence type="predicted"/>
<gene>
    <name evidence="1" type="ORF">EQM13_12375</name>
</gene>
<dbReference type="RefSeq" id="WP_071141363.1">
    <property type="nucleotide sequence ID" value="NZ_CP035282.1"/>
</dbReference>
<evidence type="ECO:0000313" key="1">
    <source>
        <dbReference type="EMBL" id="QAT62299.1"/>
    </source>
</evidence>
<dbReference type="Proteomes" id="UP000287969">
    <property type="component" value="Chromosome"/>
</dbReference>
<dbReference type="KEGG" id="spoa:EQM13_12375"/>